<dbReference type="SMART" id="SM00320">
    <property type="entry name" value="WD40"/>
    <property type="match status" value="1"/>
</dbReference>
<dbReference type="PROSITE" id="PS50294">
    <property type="entry name" value="WD_REPEATS_REGION"/>
    <property type="match status" value="1"/>
</dbReference>
<dbReference type="PROSITE" id="PS50082">
    <property type="entry name" value="WD_REPEATS_2"/>
    <property type="match status" value="1"/>
</dbReference>
<keyword evidence="4" id="KW-0807">Transducer</keyword>
<evidence type="ECO:0000313" key="7">
    <source>
        <dbReference type="Proteomes" id="UP000541332"/>
    </source>
</evidence>
<evidence type="ECO:0000256" key="2">
    <source>
        <dbReference type="ARBA" id="ARBA00022574"/>
    </source>
</evidence>
<dbReference type="AlphaFoldDB" id="A0A7L4FPM3"/>
<dbReference type="Pfam" id="PF25391">
    <property type="entry name" value="WD40_Gbeta"/>
    <property type="match status" value="1"/>
</dbReference>
<evidence type="ECO:0000256" key="1">
    <source>
        <dbReference type="ARBA" id="ARBA00009768"/>
    </source>
</evidence>
<dbReference type="InterPro" id="IPR036322">
    <property type="entry name" value="WD40_repeat_dom_sf"/>
</dbReference>
<comment type="caution">
    <text evidence="6">The sequence shown here is derived from an EMBL/GenBank/DDBJ whole genome shotgun (WGS) entry which is preliminary data.</text>
</comment>
<dbReference type="SUPFAM" id="SSF50978">
    <property type="entry name" value="WD40 repeat-like"/>
    <property type="match status" value="1"/>
</dbReference>
<dbReference type="EMBL" id="VWYH01005072">
    <property type="protein sequence ID" value="NXW88043.1"/>
    <property type="molecule type" value="Genomic_DNA"/>
</dbReference>
<dbReference type="PANTHER" id="PTHR19850">
    <property type="entry name" value="GUANINE NUCLEOTIDE-BINDING PROTEIN BETA G PROTEIN BETA"/>
    <property type="match status" value="1"/>
</dbReference>
<dbReference type="InterPro" id="IPR001632">
    <property type="entry name" value="WD40_G-protein_beta-like"/>
</dbReference>
<feature type="non-terminal residue" evidence="6">
    <location>
        <position position="1"/>
    </location>
</feature>
<organism evidence="6 7">
    <name type="scientific">Pampusana beccarii</name>
    <name type="common">Western bronze ground-dove</name>
    <dbReference type="NCBI Taxonomy" id="2953425"/>
    <lineage>
        <taxon>Eukaryota</taxon>
        <taxon>Metazoa</taxon>
        <taxon>Chordata</taxon>
        <taxon>Craniata</taxon>
        <taxon>Vertebrata</taxon>
        <taxon>Euteleostomi</taxon>
        <taxon>Archelosauria</taxon>
        <taxon>Archosauria</taxon>
        <taxon>Dinosauria</taxon>
        <taxon>Saurischia</taxon>
        <taxon>Theropoda</taxon>
        <taxon>Coelurosauria</taxon>
        <taxon>Aves</taxon>
        <taxon>Neognathae</taxon>
        <taxon>Neoaves</taxon>
        <taxon>Columbimorphae</taxon>
        <taxon>Columbiformes</taxon>
        <taxon>Columbidae</taxon>
        <taxon>Pampusana</taxon>
    </lineage>
</organism>
<evidence type="ECO:0000313" key="6">
    <source>
        <dbReference type="EMBL" id="NXW88043.1"/>
    </source>
</evidence>
<feature type="repeat" description="WD" evidence="5">
    <location>
        <begin position="107"/>
        <end position="129"/>
    </location>
</feature>
<dbReference type="GO" id="GO:0007165">
    <property type="term" value="P:signal transduction"/>
    <property type="evidence" value="ECO:0007669"/>
    <property type="project" value="UniProtKB-KW"/>
</dbReference>
<dbReference type="InterPro" id="IPR016346">
    <property type="entry name" value="G-protein_beta_1-5"/>
</dbReference>
<sequence length="129" mass="13902">DGKLIIWDSYTTNKMHAIPLRSSWVMTCAYAPSGNYVACGGLDNICSIYNLKTREGNVRVSRELPGHTGQQDSCFSFGGFIAPNETISPGGVSALWDIETGQQTTTFTGHTGDVMSLSLSPDMRTFVSG</sequence>
<dbReference type="OrthoDB" id="10255630at2759"/>
<dbReference type="InterPro" id="IPR015943">
    <property type="entry name" value="WD40/YVTN_repeat-like_dom_sf"/>
</dbReference>
<feature type="non-terminal residue" evidence="6">
    <location>
        <position position="129"/>
    </location>
</feature>
<keyword evidence="7" id="KW-1185">Reference proteome</keyword>
<evidence type="ECO:0000256" key="4">
    <source>
        <dbReference type="ARBA" id="ARBA00023224"/>
    </source>
</evidence>
<keyword evidence="2 5" id="KW-0853">WD repeat</keyword>
<protein>
    <submittedName>
        <fullName evidence="6">GBB4 protein</fullName>
    </submittedName>
</protein>
<evidence type="ECO:0000256" key="3">
    <source>
        <dbReference type="ARBA" id="ARBA00022737"/>
    </source>
</evidence>
<dbReference type="InterPro" id="IPR001680">
    <property type="entry name" value="WD40_rpt"/>
</dbReference>
<dbReference type="Proteomes" id="UP000541332">
    <property type="component" value="Unassembled WGS sequence"/>
</dbReference>
<accession>A0A7L4FPM3</accession>
<reference evidence="6 7" key="1">
    <citation type="submission" date="2020-02" db="EMBL/GenBank/DDBJ databases">
        <title>Bird 10,000 Genomes (B10K) Project - Family phase.</title>
        <authorList>
            <person name="Zhang G."/>
        </authorList>
    </citation>
    <scope>NUCLEOTIDE SEQUENCE [LARGE SCALE GENOMIC DNA]</scope>
    <source>
        <strain evidence="6">B10K-DU-006-06</strain>
    </source>
</reference>
<evidence type="ECO:0000256" key="5">
    <source>
        <dbReference type="PROSITE-ProRule" id="PRU00221"/>
    </source>
</evidence>
<keyword evidence="3" id="KW-0677">Repeat</keyword>
<name>A0A7L4FPM3_9COLU</name>
<comment type="similarity">
    <text evidence="1">Belongs to the WD repeat G protein beta family.</text>
</comment>
<dbReference type="Gene3D" id="2.130.10.10">
    <property type="entry name" value="YVTN repeat-like/Quinoprotein amine dehydrogenase"/>
    <property type="match status" value="1"/>
</dbReference>
<gene>
    <name evidence="6" type="primary">Gnb4_1</name>
    <name evidence="6" type="ORF">ALOBEC_R05174</name>
</gene>
<proteinExistence type="inferred from homology"/>
<dbReference type="PRINTS" id="PR00319">
    <property type="entry name" value="GPROTEINB"/>
</dbReference>